<gene>
    <name evidence="4" type="ORF">BSTOLATCC_MIC61195</name>
</gene>
<keyword evidence="5" id="KW-1185">Reference proteome</keyword>
<accession>A0AAU9K4U6</accession>
<dbReference type="Proteomes" id="UP001162131">
    <property type="component" value="Unassembled WGS sequence"/>
</dbReference>
<dbReference type="InterPro" id="IPR011992">
    <property type="entry name" value="EF-hand-dom_pair"/>
</dbReference>
<name>A0AAU9K4U6_9CILI</name>
<keyword evidence="1" id="KW-0106">Calcium</keyword>
<dbReference type="InterPro" id="IPR002048">
    <property type="entry name" value="EF_hand_dom"/>
</dbReference>
<proteinExistence type="predicted"/>
<dbReference type="AlphaFoldDB" id="A0AAU9K4U6"/>
<keyword evidence="2" id="KW-0175">Coiled coil</keyword>
<dbReference type="PROSITE" id="PS00018">
    <property type="entry name" value="EF_HAND_1"/>
    <property type="match status" value="1"/>
</dbReference>
<evidence type="ECO:0000256" key="1">
    <source>
        <dbReference type="ARBA" id="ARBA00022837"/>
    </source>
</evidence>
<comment type="caution">
    <text evidence="4">The sequence shown here is derived from an EMBL/GenBank/DDBJ whole genome shotgun (WGS) entry which is preliminary data.</text>
</comment>
<sequence length="504" mass="58115">MDYSLDESSIEVLKKVFAWSDFDGDGLVSREDLKMSSGLEKDEEVEALFFALKESSGCSKFSSSITFEEFCKGIIDLPFMLEQFKQDFEATPKHFKPLYDESSFESYDFNRQMKDDCCYKISEGAGLDTMLFFFDGLQDTIFNFNKALRGSFSPSSEKTADDLLDILSAMINRLQNKAQRDNLSLLEDVSSGCARLFRLMKEVIQYYADSMKELKNRLNESLLVNDSFKQRCNRLEESNNKLIKQLGRLEHETKETRIAHSEALAQQQMLQYQLKKAENSEVDALNQISSIQETIIIKEDAIAQLEKEVRRLNSIKKIQEMRGTLGRTPQDIKRIQVQKQENRQSVPTSFRFIDSEVNGRATSGETILDFRIQALSHQLKIKEEIIQKNEQEIKKANANETVMMQEIGHLKAQVSNLLIRLKEEQLNNQLYKITEEGEAVMSDRSLFEEIAVLEARSDSVKEGKNKKVAAFDRSTQTQFNSEMEIIGRNRNQKTDKRSDCWLCF</sequence>
<protein>
    <recommendedName>
        <fullName evidence="3">EF-hand domain-containing protein</fullName>
    </recommendedName>
</protein>
<evidence type="ECO:0000313" key="5">
    <source>
        <dbReference type="Proteomes" id="UP001162131"/>
    </source>
</evidence>
<dbReference type="GO" id="GO:0005509">
    <property type="term" value="F:calcium ion binding"/>
    <property type="evidence" value="ECO:0007669"/>
    <property type="project" value="InterPro"/>
</dbReference>
<feature type="coiled-coil region" evidence="2">
    <location>
        <begin position="288"/>
        <end position="322"/>
    </location>
</feature>
<dbReference type="EMBL" id="CAJZBQ010000058">
    <property type="protein sequence ID" value="CAG9334583.1"/>
    <property type="molecule type" value="Genomic_DNA"/>
</dbReference>
<dbReference type="PROSITE" id="PS50222">
    <property type="entry name" value="EF_HAND_2"/>
    <property type="match status" value="1"/>
</dbReference>
<evidence type="ECO:0000259" key="3">
    <source>
        <dbReference type="PROSITE" id="PS50222"/>
    </source>
</evidence>
<reference evidence="4" key="1">
    <citation type="submission" date="2021-09" db="EMBL/GenBank/DDBJ databases">
        <authorList>
            <consortium name="AG Swart"/>
            <person name="Singh M."/>
            <person name="Singh A."/>
            <person name="Seah K."/>
            <person name="Emmerich C."/>
        </authorList>
    </citation>
    <scope>NUCLEOTIDE SEQUENCE</scope>
    <source>
        <strain evidence="4">ATCC30299</strain>
    </source>
</reference>
<dbReference type="SUPFAM" id="SSF47473">
    <property type="entry name" value="EF-hand"/>
    <property type="match status" value="1"/>
</dbReference>
<dbReference type="InterPro" id="IPR018247">
    <property type="entry name" value="EF_Hand_1_Ca_BS"/>
</dbReference>
<dbReference type="Gene3D" id="1.10.238.10">
    <property type="entry name" value="EF-hand"/>
    <property type="match status" value="1"/>
</dbReference>
<feature type="coiled-coil region" evidence="2">
    <location>
        <begin position="372"/>
        <end position="406"/>
    </location>
</feature>
<organism evidence="4 5">
    <name type="scientific">Blepharisma stoltei</name>
    <dbReference type="NCBI Taxonomy" id="1481888"/>
    <lineage>
        <taxon>Eukaryota</taxon>
        <taxon>Sar</taxon>
        <taxon>Alveolata</taxon>
        <taxon>Ciliophora</taxon>
        <taxon>Postciliodesmatophora</taxon>
        <taxon>Heterotrichea</taxon>
        <taxon>Heterotrichida</taxon>
        <taxon>Blepharismidae</taxon>
        <taxon>Blepharisma</taxon>
    </lineage>
</organism>
<feature type="domain" description="EF-hand" evidence="3">
    <location>
        <begin position="8"/>
        <end position="43"/>
    </location>
</feature>
<evidence type="ECO:0000256" key="2">
    <source>
        <dbReference type="SAM" id="Coils"/>
    </source>
</evidence>
<evidence type="ECO:0000313" key="4">
    <source>
        <dbReference type="EMBL" id="CAG9334583.1"/>
    </source>
</evidence>
<feature type="coiled-coil region" evidence="2">
    <location>
        <begin position="211"/>
        <end position="252"/>
    </location>
</feature>